<dbReference type="InterPro" id="IPR007956">
    <property type="entry name" value="Malonyl_CoA_deC_C"/>
</dbReference>
<organism evidence="3">
    <name type="scientific">Arcella intermedia</name>
    <dbReference type="NCBI Taxonomy" id="1963864"/>
    <lineage>
        <taxon>Eukaryota</taxon>
        <taxon>Amoebozoa</taxon>
        <taxon>Tubulinea</taxon>
        <taxon>Elardia</taxon>
        <taxon>Arcellinida</taxon>
        <taxon>Sphaerothecina</taxon>
        <taxon>Arcellidae</taxon>
        <taxon>Arcella</taxon>
    </lineage>
</organism>
<sequence length="395" mass="45038">MAWGDKVIVLSTLSNQLGSNPKHIEQSCKNYLTNPSPNHEFTLRNHLIPQYEKVFYSLISQPDGFLNLINFRADVIKASQESKGDGNLQLLNKNLKRILQEYFNVSNLNLERITWDKPASLLEKVIKYSEEVHPMNNWSNLKNRVGNGKRCYGFFHPSIPNDPVAFIEVALTKELSKYVAPLISKESDVIEREADTAIFYAIISTKDGLSGIDLGHSLITNVVSQLQAEFHGLKLFSTLSPVPGFKRWLDTSLNQYLSKSKFQESPILNEDEIKELESFSKKEAHAALKDLLTTDWFNSQQLSTLLQKPLTRLITHYLTQVKKHGFAYCSVANFHLRNGACLESVNWLADPSPKRISQSLGFMVNYKYDLAKLKENNEKYLLHHEIAKSPNIQNL</sequence>
<dbReference type="InterPro" id="IPR035372">
    <property type="entry name" value="MCD_N"/>
</dbReference>
<dbReference type="InterPro" id="IPR042303">
    <property type="entry name" value="Malonyl_CoA_deC_C_sf"/>
</dbReference>
<evidence type="ECO:0008006" key="4">
    <source>
        <dbReference type="Google" id="ProtNLM"/>
    </source>
</evidence>
<dbReference type="PANTHER" id="PTHR28641">
    <property type="match status" value="1"/>
</dbReference>
<dbReference type="InterPro" id="IPR038351">
    <property type="entry name" value="MCD_N_sf"/>
</dbReference>
<protein>
    <recommendedName>
        <fullName evidence="4">Malonyl-CoA decarboxylase C-terminal domain-containing protein</fullName>
    </recommendedName>
</protein>
<evidence type="ECO:0000259" key="1">
    <source>
        <dbReference type="Pfam" id="PF05292"/>
    </source>
</evidence>
<dbReference type="GO" id="GO:0006633">
    <property type="term" value="P:fatty acid biosynthetic process"/>
    <property type="evidence" value="ECO:0007669"/>
    <property type="project" value="InterPro"/>
</dbReference>
<dbReference type="Pfam" id="PF05292">
    <property type="entry name" value="MCD"/>
    <property type="match status" value="1"/>
</dbReference>
<feature type="domain" description="Malonyl-CoA decarboxylase N-terminal" evidence="2">
    <location>
        <begin position="18"/>
        <end position="103"/>
    </location>
</feature>
<evidence type="ECO:0000313" key="3">
    <source>
        <dbReference type="EMBL" id="NDV32322.1"/>
    </source>
</evidence>
<dbReference type="Gene3D" id="3.40.630.150">
    <property type="entry name" value="Malonyl-CoA decarboxylase, catalytic domain"/>
    <property type="match status" value="1"/>
</dbReference>
<accession>A0A6B2L5Q7</accession>
<dbReference type="Pfam" id="PF17408">
    <property type="entry name" value="MCD_N"/>
    <property type="match status" value="1"/>
</dbReference>
<dbReference type="InterPro" id="IPR038917">
    <property type="entry name" value="Malonyl_CoA_deC"/>
</dbReference>
<dbReference type="PANTHER" id="PTHR28641:SF1">
    <property type="entry name" value="MALONYL-COA DECARBOXYLASE, MITOCHONDRIAL"/>
    <property type="match status" value="1"/>
</dbReference>
<reference evidence="3" key="1">
    <citation type="journal article" date="2020" name="J. Eukaryot. Microbiol.">
        <title>De novo Sequencing, Assembly and Annotation of the Transcriptome for the Free-Living Testate Amoeba Arcella intermedia.</title>
        <authorList>
            <person name="Ribeiro G.M."/>
            <person name="Porfirio-Sousa A.L."/>
            <person name="Maurer-Alcala X.X."/>
            <person name="Katz L.A."/>
            <person name="Lahr D.J.G."/>
        </authorList>
    </citation>
    <scope>NUCLEOTIDE SEQUENCE</scope>
</reference>
<dbReference type="GO" id="GO:0006085">
    <property type="term" value="P:acetyl-CoA biosynthetic process"/>
    <property type="evidence" value="ECO:0007669"/>
    <property type="project" value="TreeGrafter"/>
</dbReference>
<dbReference type="GO" id="GO:0005782">
    <property type="term" value="C:peroxisomal matrix"/>
    <property type="evidence" value="ECO:0007669"/>
    <property type="project" value="TreeGrafter"/>
</dbReference>
<dbReference type="GO" id="GO:0050080">
    <property type="term" value="F:malonyl-CoA decarboxylase activity"/>
    <property type="evidence" value="ECO:0007669"/>
    <property type="project" value="InterPro"/>
</dbReference>
<dbReference type="EMBL" id="GIBP01003353">
    <property type="protein sequence ID" value="NDV32322.1"/>
    <property type="molecule type" value="Transcribed_RNA"/>
</dbReference>
<evidence type="ECO:0000259" key="2">
    <source>
        <dbReference type="Pfam" id="PF17408"/>
    </source>
</evidence>
<dbReference type="AlphaFoldDB" id="A0A6B2L5Q7"/>
<feature type="domain" description="Malonyl-CoA decarboxylase C-terminal" evidence="1">
    <location>
        <begin position="107"/>
        <end position="369"/>
    </location>
</feature>
<name>A0A6B2L5Q7_9EUKA</name>
<dbReference type="Gene3D" id="1.20.140.90">
    <property type="entry name" value="Malonyl-CoA decarboxylase, oligemerization domain"/>
    <property type="match status" value="1"/>
</dbReference>
<dbReference type="GO" id="GO:2001294">
    <property type="term" value="P:malonyl-CoA catabolic process"/>
    <property type="evidence" value="ECO:0007669"/>
    <property type="project" value="TreeGrafter"/>
</dbReference>
<proteinExistence type="predicted"/>
<dbReference type="GO" id="GO:0005759">
    <property type="term" value="C:mitochondrial matrix"/>
    <property type="evidence" value="ECO:0007669"/>
    <property type="project" value="TreeGrafter"/>
</dbReference>